<dbReference type="RefSeq" id="WP_270678365.1">
    <property type="nucleotide sequence ID" value="NZ_JAQFWP010000024.1"/>
</dbReference>
<comment type="caution">
    <text evidence="2">The sequence shown here is derived from an EMBL/GenBank/DDBJ whole genome shotgun (WGS) entry which is preliminary data.</text>
</comment>
<name>A0ABT4TLY8_9ACTN</name>
<keyword evidence="3" id="KW-1185">Reference proteome</keyword>
<dbReference type="Proteomes" id="UP001165685">
    <property type="component" value="Unassembled WGS sequence"/>
</dbReference>
<sequence>MPAVARAHQTEQERLSTQAGRGVREVWSEVDPDDLTGSWAGLLPRLVRLVVATQAAAAALSRSYLAELLGEAAPPVAEVVPGALSGTASDGRDLATLLAQPMITVLSRIDRGESPSRALAAGLLQLETITRTQVSDTARAADHVGMAARPSCVAYTRVVELPACARCIILAGRTYPWSTGFQRHPQCDCGMVPMRPGETRPGINARELFEDMSPAEQARRFGPGGAEAIREGADLAQVVNARRGMQSAAARNRGRYTTEGTTPRGIAGRRLGDLTSGAGRYRRSSRPRLMPEVIMREARTRDEAIELLREHGYLS</sequence>
<accession>A0ABT4TLY8</accession>
<organism evidence="2 3">
    <name type="scientific">Nocardiopsis suaedae</name>
    <dbReference type="NCBI Taxonomy" id="3018444"/>
    <lineage>
        <taxon>Bacteria</taxon>
        <taxon>Bacillati</taxon>
        <taxon>Actinomycetota</taxon>
        <taxon>Actinomycetes</taxon>
        <taxon>Streptosporangiales</taxon>
        <taxon>Nocardiopsidaceae</taxon>
        <taxon>Nocardiopsis</taxon>
    </lineage>
</organism>
<dbReference type="Pfam" id="PF25310">
    <property type="entry name" value="VG15"/>
    <property type="match status" value="1"/>
</dbReference>
<evidence type="ECO:0000313" key="2">
    <source>
        <dbReference type="EMBL" id="MDA2805712.1"/>
    </source>
</evidence>
<reference evidence="2" key="1">
    <citation type="submission" date="2023-01" db="EMBL/GenBank/DDBJ databases">
        <title>Draft genome sequence of Nocardiopsis sp. LSu2-4 isolated from halophytes.</title>
        <authorList>
            <person name="Duangmal K."/>
            <person name="Chantavorakit T."/>
        </authorList>
    </citation>
    <scope>NUCLEOTIDE SEQUENCE</scope>
    <source>
        <strain evidence="2">LSu2-4</strain>
    </source>
</reference>
<evidence type="ECO:0000313" key="3">
    <source>
        <dbReference type="Proteomes" id="UP001165685"/>
    </source>
</evidence>
<evidence type="ECO:0000256" key="1">
    <source>
        <dbReference type="SAM" id="MobiDB-lite"/>
    </source>
</evidence>
<dbReference type="EMBL" id="JAQFWP010000024">
    <property type="protein sequence ID" value="MDA2805712.1"/>
    <property type="molecule type" value="Genomic_DNA"/>
</dbReference>
<feature type="region of interest" description="Disordered" evidence="1">
    <location>
        <begin position="1"/>
        <end position="20"/>
    </location>
</feature>
<proteinExistence type="predicted"/>
<protein>
    <recommendedName>
        <fullName evidence="4">Capsid maturation protease</fullName>
    </recommendedName>
</protein>
<gene>
    <name evidence="2" type="ORF">O4U47_14430</name>
</gene>
<dbReference type="InterPro" id="IPR057369">
    <property type="entry name" value="VG15"/>
</dbReference>
<evidence type="ECO:0008006" key="4">
    <source>
        <dbReference type="Google" id="ProtNLM"/>
    </source>
</evidence>
<feature type="region of interest" description="Disordered" evidence="1">
    <location>
        <begin position="251"/>
        <end position="283"/>
    </location>
</feature>